<dbReference type="EMBL" id="MHIN01000009">
    <property type="protein sequence ID" value="OGY55604.1"/>
    <property type="molecule type" value="Genomic_DNA"/>
</dbReference>
<accession>A0A1G1YTD9</accession>
<sequence length="322" mass="36145">MARVIADLPAERLTTVHAAVRTLDQLIQEPWPTPPQEWLQGEIVITPKRKVEVRRRGWLFQPVTEPIDPEVSAAWARVKVLFQEIEGGTNKIRQLLAKAKGLEQEAKAKSTELETEVRRDHPFWWKRILKSLRQGKEPGIRGPAESTHLLDEQNQIEELQAQAKAKMEEASRMTRALEGEKSALAANRKATEEALASKHPRLFQKYQEGKVHFLDDEAVVCLILELSEINETGEAEITNGSLPQLTARFIINDQGMFARYSATKLAVIIAELAVIIADMIKEAKKIQPDSPKPTPTREVNGKLGDEILTVPAKEGGCDPPRR</sequence>
<evidence type="ECO:0000256" key="2">
    <source>
        <dbReference type="SAM" id="MobiDB-lite"/>
    </source>
</evidence>
<dbReference type="Proteomes" id="UP000178122">
    <property type="component" value="Unassembled WGS sequence"/>
</dbReference>
<keyword evidence="1" id="KW-0175">Coiled coil</keyword>
<reference evidence="3 4" key="1">
    <citation type="journal article" date="2016" name="Nat. Commun.">
        <title>Thousands of microbial genomes shed light on interconnected biogeochemical processes in an aquifer system.</title>
        <authorList>
            <person name="Anantharaman K."/>
            <person name="Brown C.T."/>
            <person name="Hug L.A."/>
            <person name="Sharon I."/>
            <person name="Castelle C.J."/>
            <person name="Probst A.J."/>
            <person name="Thomas B.C."/>
            <person name="Singh A."/>
            <person name="Wilkins M.J."/>
            <person name="Karaoz U."/>
            <person name="Brodie E.L."/>
            <person name="Williams K.H."/>
            <person name="Hubbard S.S."/>
            <person name="Banfield J.F."/>
        </authorList>
    </citation>
    <scope>NUCLEOTIDE SEQUENCE [LARGE SCALE GENOMIC DNA]</scope>
</reference>
<evidence type="ECO:0000256" key="1">
    <source>
        <dbReference type="SAM" id="Coils"/>
    </source>
</evidence>
<evidence type="ECO:0000313" key="3">
    <source>
        <dbReference type="EMBL" id="OGY55604.1"/>
    </source>
</evidence>
<feature type="region of interest" description="Disordered" evidence="2">
    <location>
        <begin position="285"/>
        <end position="305"/>
    </location>
</feature>
<gene>
    <name evidence="3" type="ORF">A2912_05340</name>
</gene>
<comment type="caution">
    <text evidence="3">The sequence shown here is derived from an EMBL/GenBank/DDBJ whole genome shotgun (WGS) entry which is preliminary data.</text>
</comment>
<proteinExistence type="predicted"/>
<name>A0A1G1YTD9_9BACT</name>
<feature type="coiled-coil region" evidence="1">
    <location>
        <begin position="85"/>
        <end position="119"/>
    </location>
</feature>
<feature type="coiled-coil region" evidence="1">
    <location>
        <begin position="149"/>
        <end position="180"/>
    </location>
</feature>
<dbReference type="AlphaFoldDB" id="A0A1G1YTD9"/>
<evidence type="ECO:0000313" key="4">
    <source>
        <dbReference type="Proteomes" id="UP000178122"/>
    </source>
</evidence>
<protein>
    <submittedName>
        <fullName evidence="3">Uncharacterized protein</fullName>
    </submittedName>
</protein>
<organism evidence="3 4">
    <name type="scientific">Candidatus Buchananbacteria bacterium RIFCSPLOWO2_01_FULL_40_23b</name>
    <dbReference type="NCBI Taxonomy" id="1797544"/>
    <lineage>
        <taxon>Bacteria</taxon>
        <taxon>Candidatus Buchananiibacteriota</taxon>
    </lineage>
</organism>